<gene>
    <name evidence="5" type="ORF">DI564_15825</name>
</gene>
<dbReference type="Pfam" id="PF07167">
    <property type="entry name" value="PhaC_N"/>
    <property type="match status" value="1"/>
</dbReference>
<evidence type="ECO:0000256" key="1">
    <source>
        <dbReference type="ARBA" id="ARBA00022679"/>
    </source>
</evidence>
<dbReference type="Pfam" id="PF12551">
    <property type="entry name" value="PHBC_N"/>
    <property type="match status" value="1"/>
</dbReference>
<dbReference type="Gene3D" id="3.40.50.1820">
    <property type="entry name" value="alpha/beta hydrolase"/>
    <property type="match status" value="1"/>
</dbReference>
<evidence type="ECO:0000259" key="4">
    <source>
        <dbReference type="Pfam" id="PF12551"/>
    </source>
</evidence>
<sequence length="577" mass="63402">MTDTIFPQDGTRRLDQQAHAALARATASLSPASAALAFLDWSAHLASSPGRQVELFALALHHAEEFARYVRESALAGGARCCVEPPENDRRFAAPVWRQWPFGPLHQAFLLTERWWAAATSDLDGVSDHHAKVVAFAARQWLDLFSPGNFPATNPQVLERAWHEGGANFVRGGWNWIDDVRRLLRGAGPRGSEQFLVGRDVAVTPGKVVLRNRLVELIQYSPTTDQVRPEPVLIVPAWIMKYYILDLSPHDSLIRHLVGQGHTVFCLSWKNPGAAERDLGMQDYLDLGLHAAIDAVNTIVPGHRIHAAGYCLGGTLLAIGAAAMARDGDDRLASLTLFAAQVDFTEPGELALFIDESEIAYLEAAMADKGYLTAQQMAGAFQMLRSYDLLWSRLVGDYLMGESAPPSDLMAWNADATRMPARMHSQYLRRLFLDNDLAEGRYPVGGRPVALSDIRLPMFCVGTTTDHVAPWRSVYKLHHETVAEITFVLTSGGHNAGIVSEPGHPHRSYRILTRAADAPYEAPEEWLGHAQAKDGSWWPAWCAWLDARSGAPTAPPAMGAQGYAAIDDAPGRYVLET</sequence>
<reference evidence="5 6" key="1">
    <citation type="submission" date="2017-08" db="EMBL/GenBank/DDBJ databases">
        <title>Infants hospitalized years apart are colonized by the same room-sourced microbial strains.</title>
        <authorList>
            <person name="Brooks B."/>
            <person name="Olm M.R."/>
            <person name="Firek B.A."/>
            <person name="Baker R."/>
            <person name="Thomas B.C."/>
            <person name="Morowitz M.J."/>
            <person name="Banfield J.F."/>
        </authorList>
    </citation>
    <scope>NUCLEOTIDE SEQUENCE [LARGE SCALE GENOMIC DNA]</scope>
    <source>
        <strain evidence="5">S2_005_003_R2_42</strain>
    </source>
</reference>
<dbReference type="EMBL" id="QFPO01000020">
    <property type="protein sequence ID" value="PZQ10458.1"/>
    <property type="molecule type" value="Genomic_DNA"/>
</dbReference>
<name>A0A2W5K574_9GAMM</name>
<organism evidence="5 6">
    <name type="scientific">Rhodanobacter denitrificans</name>
    <dbReference type="NCBI Taxonomy" id="666685"/>
    <lineage>
        <taxon>Bacteria</taxon>
        <taxon>Pseudomonadati</taxon>
        <taxon>Pseudomonadota</taxon>
        <taxon>Gammaproteobacteria</taxon>
        <taxon>Lysobacterales</taxon>
        <taxon>Rhodanobacteraceae</taxon>
        <taxon>Rhodanobacter</taxon>
    </lineage>
</organism>
<evidence type="ECO:0000313" key="5">
    <source>
        <dbReference type="EMBL" id="PZQ10458.1"/>
    </source>
</evidence>
<dbReference type="PANTHER" id="PTHR36837">
    <property type="entry name" value="POLY(3-HYDROXYALKANOATE) POLYMERASE SUBUNIT PHAC"/>
    <property type="match status" value="1"/>
</dbReference>
<dbReference type="InterPro" id="IPR010941">
    <property type="entry name" value="PhaC_N"/>
</dbReference>
<keyword evidence="1" id="KW-0808">Transferase</keyword>
<dbReference type="GO" id="GO:0016746">
    <property type="term" value="F:acyltransferase activity"/>
    <property type="evidence" value="ECO:0007669"/>
    <property type="project" value="UniProtKB-KW"/>
</dbReference>
<accession>A0A2W5K574</accession>
<dbReference type="InterPro" id="IPR051321">
    <property type="entry name" value="PHA/PHB_synthase"/>
</dbReference>
<evidence type="ECO:0000259" key="3">
    <source>
        <dbReference type="Pfam" id="PF07167"/>
    </source>
</evidence>
<dbReference type="GO" id="GO:0042619">
    <property type="term" value="P:poly-hydroxybutyrate biosynthetic process"/>
    <property type="evidence" value="ECO:0007669"/>
    <property type="project" value="InterPro"/>
</dbReference>
<comment type="caution">
    <text evidence="5">The sequence shown here is derived from an EMBL/GenBank/DDBJ whole genome shotgun (WGS) entry which is preliminary data.</text>
</comment>
<evidence type="ECO:0000313" key="6">
    <source>
        <dbReference type="Proteomes" id="UP000249046"/>
    </source>
</evidence>
<dbReference type="PANTHER" id="PTHR36837:SF5">
    <property type="entry name" value="POLY-3-HYDROXYBUTYRATE SYNTHASE"/>
    <property type="match status" value="1"/>
</dbReference>
<evidence type="ECO:0000256" key="2">
    <source>
        <dbReference type="ARBA" id="ARBA00023315"/>
    </source>
</evidence>
<dbReference type="InterPro" id="IPR022211">
    <property type="entry name" value="PHBC_N"/>
</dbReference>
<feature type="domain" description="Poly-beta-hydroxybutyrate polymerase N-terminal" evidence="3">
    <location>
        <begin position="88"/>
        <end position="256"/>
    </location>
</feature>
<dbReference type="AlphaFoldDB" id="A0A2W5K574"/>
<protein>
    <submittedName>
        <fullName evidence="5">Poly-beta-hydroxybutyrate polymerase</fullName>
    </submittedName>
</protein>
<keyword evidence="2" id="KW-0012">Acyltransferase</keyword>
<dbReference type="Proteomes" id="UP000249046">
    <property type="component" value="Unassembled WGS sequence"/>
</dbReference>
<proteinExistence type="predicted"/>
<dbReference type="SUPFAM" id="SSF53474">
    <property type="entry name" value="alpha/beta-Hydrolases"/>
    <property type="match status" value="1"/>
</dbReference>
<feature type="domain" description="Poly-beta-hydroxybutyrate polymerase N-terminal" evidence="4">
    <location>
        <begin position="11"/>
        <end position="51"/>
    </location>
</feature>
<dbReference type="InterPro" id="IPR029058">
    <property type="entry name" value="AB_hydrolase_fold"/>
</dbReference>